<evidence type="ECO:0000313" key="2">
    <source>
        <dbReference type="Proteomes" id="UP000814128"/>
    </source>
</evidence>
<evidence type="ECO:0000313" key="1">
    <source>
        <dbReference type="EMBL" id="KAI0029386.1"/>
    </source>
</evidence>
<sequence length="285" mass="32355">MQTVTTLRLALRGPPSARCAPRRFSWRWPRTPATPRPTRRGYATSSADEPPPEKPRVTFEDKYKNKSVVGVFTPVSALLFVGVGAALYFYFDWEKQRLQKQREEERLSRSYGRPTVGGPFELTTHDGRPFSDKDLLGKWSLIYFGFTNCPDICPEELDKMTEAVDILDKEFGPLVQPIFITVDPARDTPAQLARYVADFHPRMVGLRGDYAASKAVCRAYRVYFSTPPGTQPGDDYLVDHSIYFYFMDPDGKFVDAFGKASAVPDVVERVRKEFAAWKEERGGLT</sequence>
<proteinExistence type="predicted"/>
<gene>
    <name evidence="1" type="ORF">K488DRAFT_73003</name>
</gene>
<reference evidence="1" key="2">
    <citation type="journal article" date="2022" name="New Phytol.">
        <title>Evolutionary transition to the ectomycorrhizal habit in the genomes of a hyperdiverse lineage of mushroom-forming fungi.</title>
        <authorList>
            <person name="Looney B."/>
            <person name="Miyauchi S."/>
            <person name="Morin E."/>
            <person name="Drula E."/>
            <person name="Courty P.E."/>
            <person name="Kohler A."/>
            <person name="Kuo A."/>
            <person name="LaButti K."/>
            <person name="Pangilinan J."/>
            <person name="Lipzen A."/>
            <person name="Riley R."/>
            <person name="Andreopoulos W."/>
            <person name="He G."/>
            <person name="Johnson J."/>
            <person name="Nolan M."/>
            <person name="Tritt A."/>
            <person name="Barry K.W."/>
            <person name="Grigoriev I.V."/>
            <person name="Nagy L.G."/>
            <person name="Hibbett D."/>
            <person name="Henrissat B."/>
            <person name="Matheny P.B."/>
            <person name="Labbe J."/>
            <person name="Martin F.M."/>
        </authorList>
    </citation>
    <scope>NUCLEOTIDE SEQUENCE</scope>
    <source>
        <strain evidence="1">EC-137</strain>
    </source>
</reference>
<comment type="caution">
    <text evidence="1">The sequence shown here is derived from an EMBL/GenBank/DDBJ whole genome shotgun (WGS) entry which is preliminary data.</text>
</comment>
<protein>
    <submittedName>
        <fullName evidence="1">SCO1/SenC-domain-containing protein</fullName>
    </submittedName>
</protein>
<name>A0ACB8QCP4_9AGAM</name>
<dbReference type="Proteomes" id="UP000814128">
    <property type="component" value="Unassembled WGS sequence"/>
</dbReference>
<reference evidence="1" key="1">
    <citation type="submission" date="2021-02" db="EMBL/GenBank/DDBJ databases">
        <authorList>
            <consortium name="DOE Joint Genome Institute"/>
            <person name="Ahrendt S."/>
            <person name="Looney B.P."/>
            <person name="Miyauchi S."/>
            <person name="Morin E."/>
            <person name="Drula E."/>
            <person name="Courty P.E."/>
            <person name="Chicoki N."/>
            <person name="Fauchery L."/>
            <person name="Kohler A."/>
            <person name="Kuo A."/>
            <person name="Labutti K."/>
            <person name="Pangilinan J."/>
            <person name="Lipzen A."/>
            <person name="Riley R."/>
            <person name="Andreopoulos W."/>
            <person name="He G."/>
            <person name="Johnson J."/>
            <person name="Barry K.W."/>
            <person name="Grigoriev I.V."/>
            <person name="Nagy L."/>
            <person name="Hibbett D."/>
            <person name="Henrissat B."/>
            <person name="Matheny P.B."/>
            <person name="Labbe J."/>
            <person name="Martin F."/>
        </authorList>
    </citation>
    <scope>NUCLEOTIDE SEQUENCE</scope>
    <source>
        <strain evidence="1">EC-137</strain>
    </source>
</reference>
<accession>A0ACB8QCP4</accession>
<keyword evidence="2" id="KW-1185">Reference proteome</keyword>
<dbReference type="EMBL" id="MU273679">
    <property type="protein sequence ID" value="KAI0029386.1"/>
    <property type="molecule type" value="Genomic_DNA"/>
</dbReference>
<organism evidence="1 2">
    <name type="scientific">Vararia minispora EC-137</name>
    <dbReference type="NCBI Taxonomy" id="1314806"/>
    <lineage>
        <taxon>Eukaryota</taxon>
        <taxon>Fungi</taxon>
        <taxon>Dikarya</taxon>
        <taxon>Basidiomycota</taxon>
        <taxon>Agaricomycotina</taxon>
        <taxon>Agaricomycetes</taxon>
        <taxon>Russulales</taxon>
        <taxon>Lachnocladiaceae</taxon>
        <taxon>Vararia</taxon>
    </lineage>
</organism>